<sequence length="653" mass="71478">MPRLPLLGSPTRGTKNDPPSRPIHPSPYSPIDHLPVFIAIATTTHTRLHSQADYAYHLAMPSTKRRLAPDTSNHVHAPKRQRTAPIATPTCPHKDFITPISDEILVRILSYLGERTLLDIGLVSRRFRTIASDSQLWRPHYYRRFILPRVHRIPGFKTTRGPSPAEHFTAGSASGSAASAAAKNGVSAWRKPASTKRWNAIREQVVDSVDWKKQYRLRHNWAGGRCAVEQVEVRDASEKAVAVAPPNWQTLIKVVEGIAVTADSVSGLRAWDLRTRQTIAQTTVGPDHATRLRPTCLDLDDTRLNRGQVDVAVGFEDGTSAVWRLDAHRNTMRILFRQEKSFFGSLLSIAYGYPYLLTATQLGFIALYTFNNPSTDNTSDAGEDTDTEAARELPAQSADNTDDENTILPAPYLLTSLKSHSTQGPLALSLRKSSSSVVASIAYTFNTVGGWSIGIQDLDIRPSGAVTSRVATSLPTQLGFSHPSPSSSPLQASSYRFGPTADGTGPVKLRYSHPYLLATLPDNTLVLHLCTATATSLLISSGMRLWGHTSGISDAEITPRGKAVSVSTRGDEIRLWDVEGRLSPRSVAVRPRRQEADDGSPTDDGADLATPRTPTHVGLDEGRRNWVGFDDEVVLVLKEASNGRDSLVLYDFT</sequence>
<comment type="caution">
    <text evidence="5">The sequence shown here is derived from an EMBL/GenBank/DDBJ whole genome shotgun (WGS) entry which is preliminary data.</text>
</comment>
<evidence type="ECO:0000256" key="1">
    <source>
        <dbReference type="ARBA" id="ARBA00007968"/>
    </source>
</evidence>
<reference evidence="5 6" key="1">
    <citation type="submission" date="2016-07" db="EMBL/GenBank/DDBJ databases">
        <title>Comparative genomics of the entomopathogenic fungus Beauveria bassiana.</title>
        <authorList>
            <person name="Valero Jimenez C.A."/>
            <person name="Zwaan B.J."/>
            <person name="Van Kan J.A."/>
            <person name="Takken W."/>
            <person name="Debets A.J."/>
            <person name="Schoustra S.E."/>
            <person name="Koenraadt C.J."/>
        </authorList>
    </citation>
    <scope>NUCLEOTIDE SEQUENCE [LARGE SCALE GENOMIC DNA]</scope>
    <source>
        <strain evidence="5 6">ARSEF 8028</strain>
    </source>
</reference>
<dbReference type="PROSITE" id="PS50082">
    <property type="entry name" value="WD_REPEATS_2"/>
    <property type="match status" value="1"/>
</dbReference>
<dbReference type="Pfam" id="PF25499">
    <property type="entry name" value="Beta-prop_pof12"/>
    <property type="match status" value="1"/>
</dbReference>
<evidence type="ECO:0000313" key="6">
    <source>
        <dbReference type="Proteomes" id="UP000237441"/>
    </source>
</evidence>
<dbReference type="SMART" id="SM00256">
    <property type="entry name" value="FBOX"/>
    <property type="match status" value="1"/>
</dbReference>
<dbReference type="SUPFAM" id="SSF81383">
    <property type="entry name" value="F-box domain"/>
    <property type="match status" value="1"/>
</dbReference>
<feature type="region of interest" description="Disordered" evidence="3">
    <location>
        <begin position="376"/>
        <end position="405"/>
    </location>
</feature>
<evidence type="ECO:0000259" key="4">
    <source>
        <dbReference type="PROSITE" id="PS50181"/>
    </source>
</evidence>
<dbReference type="Proteomes" id="UP000237441">
    <property type="component" value="Unassembled WGS sequence"/>
</dbReference>
<dbReference type="InterPro" id="IPR036047">
    <property type="entry name" value="F-box-like_dom_sf"/>
</dbReference>
<name>A0A2S7YET7_BEABA</name>
<dbReference type="OrthoDB" id="3219396at2759"/>
<accession>A0A2S7YET7</accession>
<feature type="region of interest" description="Disordered" evidence="3">
    <location>
        <begin position="587"/>
        <end position="617"/>
    </location>
</feature>
<dbReference type="AlphaFoldDB" id="A0A2S7YET7"/>
<feature type="domain" description="F-box" evidence="4">
    <location>
        <begin position="94"/>
        <end position="140"/>
    </location>
</feature>
<evidence type="ECO:0000256" key="3">
    <source>
        <dbReference type="SAM" id="MobiDB-lite"/>
    </source>
</evidence>
<dbReference type="PROSITE" id="PS50181">
    <property type="entry name" value="FBOX"/>
    <property type="match status" value="1"/>
</dbReference>
<dbReference type="SUPFAM" id="SSF50978">
    <property type="entry name" value="WD40 repeat-like"/>
    <property type="match status" value="1"/>
</dbReference>
<comment type="similarity">
    <text evidence="1">Belongs to the WD repeat MET30/SCONB/SCON-2 family.</text>
</comment>
<dbReference type="InterPro" id="IPR015943">
    <property type="entry name" value="WD40/YVTN_repeat-like_dom_sf"/>
</dbReference>
<dbReference type="Gene3D" id="2.130.10.10">
    <property type="entry name" value="YVTN repeat-like/Quinoprotein amine dehydrogenase"/>
    <property type="match status" value="1"/>
</dbReference>
<dbReference type="Pfam" id="PF12937">
    <property type="entry name" value="F-box-like"/>
    <property type="match status" value="1"/>
</dbReference>
<dbReference type="InterPro" id="IPR001680">
    <property type="entry name" value="WD40_rpt"/>
</dbReference>
<feature type="compositionally biased region" description="Acidic residues" evidence="3">
    <location>
        <begin position="597"/>
        <end position="606"/>
    </location>
</feature>
<evidence type="ECO:0000313" key="5">
    <source>
        <dbReference type="EMBL" id="PQK14392.1"/>
    </source>
</evidence>
<protein>
    <recommendedName>
        <fullName evidence="4">F-box domain-containing protein</fullName>
    </recommendedName>
</protein>
<feature type="compositionally biased region" description="Pro residues" evidence="3">
    <location>
        <begin position="19"/>
        <end position="28"/>
    </location>
</feature>
<dbReference type="InterPro" id="IPR036322">
    <property type="entry name" value="WD40_repeat_dom_sf"/>
</dbReference>
<feature type="region of interest" description="Disordered" evidence="3">
    <location>
        <begin position="1"/>
        <end position="28"/>
    </location>
</feature>
<feature type="repeat" description="WD" evidence="2">
    <location>
        <begin position="545"/>
        <end position="579"/>
    </location>
</feature>
<keyword evidence="2" id="KW-0853">WD repeat</keyword>
<gene>
    <name evidence="5" type="ORF">BB8028_0004g13220</name>
</gene>
<feature type="region of interest" description="Disordered" evidence="3">
    <location>
        <begin position="67"/>
        <end position="88"/>
    </location>
</feature>
<dbReference type="InterPro" id="IPR001810">
    <property type="entry name" value="F-box_dom"/>
</dbReference>
<proteinExistence type="inferred from homology"/>
<dbReference type="Gene3D" id="1.20.1280.50">
    <property type="match status" value="1"/>
</dbReference>
<organism evidence="5 6">
    <name type="scientific">Beauveria bassiana</name>
    <name type="common">White muscardine disease fungus</name>
    <name type="synonym">Tritirachium shiotae</name>
    <dbReference type="NCBI Taxonomy" id="176275"/>
    <lineage>
        <taxon>Eukaryota</taxon>
        <taxon>Fungi</taxon>
        <taxon>Dikarya</taxon>
        <taxon>Ascomycota</taxon>
        <taxon>Pezizomycotina</taxon>
        <taxon>Sordariomycetes</taxon>
        <taxon>Hypocreomycetidae</taxon>
        <taxon>Hypocreales</taxon>
        <taxon>Cordycipitaceae</taxon>
        <taxon>Beauveria</taxon>
    </lineage>
</organism>
<dbReference type="EMBL" id="JRHA01000004">
    <property type="protein sequence ID" value="PQK14392.1"/>
    <property type="molecule type" value="Genomic_DNA"/>
</dbReference>
<evidence type="ECO:0000256" key="2">
    <source>
        <dbReference type="PROSITE-ProRule" id="PRU00221"/>
    </source>
</evidence>